<dbReference type="Pfam" id="PF04542">
    <property type="entry name" value="Sigma70_r2"/>
    <property type="match status" value="1"/>
</dbReference>
<dbReference type="Gene3D" id="1.10.1740.10">
    <property type="match status" value="1"/>
</dbReference>
<dbReference type="Pfam" id="PF08281">
    <property type="entry name" value="Sigma70_r4_2"/>
    <property type="match status" value="1"/>
</dbReference>
<sequence>MTATDAELIRRSLRSAEDFAALFDRHGDEIHRYVARRIGPEHAEDVVADTFLVAFRKRAVYDTGRADARPWLYGIATHAIRDHLRGERRRAGLLARVLPSRAQEPFDERSLARVAAAGLGPRLAAALRRLSPAERDLLLLIAWADLSYEEAAAALGLPVGTVRSRLHRARRKARRELGDTDPLTIGEESWA</sequence>
<organism evidence="7 8">
    <name type="scientific">Actinomadura namibiensis</name>
    <dbReference type="NCBI Taxonomy" id="182080"/>
    <lineage>
        <taxon>Bacteria</taxon>
        <taxon>Bacillati</taxon>
        <taxon>Actinomycetota</taxon>
        <taxon>Actinomycetes</taxon>
        <taxon>Streptosporangiales</taxon>
        <taxon>Thermomonosporaceae</taxon>
        <taxon>Actinomadura</taxon>
    </lineage>
</organism>
<evidence type="ECO:0000259" key="5">
    <source>
        <dbReference type="Pfam" id="PF04542"/>
    </source>
</evidence>
<dbReference type="NCBIfam" id="TIGR02937">
    <property type="entry name" value="sigma70-ECF"/>
    <property type="match status" value="1"/>
</dbReference>
<dbReference type="GO" id="GO:0016987">
    <property type="term" value="F:sigma factor activity"/>
    <property type="evidence" value="ECO:0007669"/>
    <property type="project" value="UniProtKB-KW"/>
</dbReference>
<keyword evidence="3" id="KW-0731">Sigma factor</keyword>
<evidence type="ECO:0000313" key="8">
    <source>
        <dbReference type="Proteomes" id="UP000572680"/>
    </source>
</evidence>
<dbReference type="InterPro" id="IPR036388">
    <property type="entry name" value="WH-like_DNA-bd_sf"/>
</dbReference>
<keyword evidence="8" id="KW-1185">Reference proteome</keyword>
<dbReference type="GO" id="GO:0003677">
    <property type="term" value="F:DNA binding"/>
    <property type="evidence" value="ECO:0007669"/>
    <property type="project" value="InterPro"/>
</dbReference>
<feature type="domain" description="RNA polymerase sigma factor 70 region 4 type 2" evidence="6">
    <location>
        <begin position="123"/>
        <end position="172"/>
    </location>
</feature>
<dbReference type="InterPro" id="IPR013324">
    <property type="entry name" value="RNA_pol_sigma_r3/r4-like"/>
</dbReference>
<evidence type="ECO:0000256" key="1">
    <source>
        <dbReference type="ARBA" id="ARBA00010641"/>
    </source>
</evidence>
<evidence type="ECO:0000259" key="6">
    <source>
        <dbReference type="Pfam" id="PF08281"/>
    </source>
</evidence>
<dbReference type="CDD" id="cd06171">
    <property type="entry name" value="Sigma70_r4"/>
    <property type="match status" value="1"/>
</dbReference>
<dbReference type="PANTHER" id="PTHR43133">
    <property type="entry name" value="RNA POLYMERASE ECF-TYPE SIGMA FACTO"/>
    <property type="match status" value="1"/>
</dbReference>
<gene>
    <name evidence="7" type="ORF">HNR61_002338</name>
</gene>
<keyword evidence="2" id="KW-0805">Transcription regulation</keyword>
<name>A0A7W3QKS1_ACTNM</name>
<reference evidence="7 8" key="1">
    <citation type="submission" date="2020-08" db="EMBL/GenBank/DDBJ databases">
        <title>Genomic Encyclopedia of Type Strains, Phase IV (KMG-IV): sequencing the most valuable type-strain genomes for metagenomic binning, comparative biology and taxonomic classification.</title>
        <authorList>
            <person name="Goeker M."/>
        </authorList>
    </citation>
    <scope>NUCLEOTIDE SEQUENCE [LARGE SCALE GENOMIC DNA]</scope>
    <source>
        <strain evidence="7 8">DSM 44197</strain>
    </source>
</reference>
<dbReference type="PANTHER" id="PTHR43133:SF25">
    <property type="entry name" value="RNA POLYMERASE SIGMA FACTOR RFAY-RELATED"/>
    <property type="match status" value="1"/>
</dbReference>
<proteinExistence type="inferred from homology"/>
<dbReference type="InterPro" id="IPR014284">
    <property type="entry name" value="RNA_pol_sigma-70_dom"/>
</dbReference>
<dbReference type="Proteomes" id="UP000572680">
    <property type="component" value="Unassembled WGS sequence"/>
</dbReference>
<evidence type="ECO:0000256" key="4">
    <source>
        <dbReference type="ARBA" id="ARBA00023163"/>
    </source>
</evidence>
<evidence type="ECO:0000313" key="7">
    <source>
        <dbReference type="EMBL" id="MBA8950725.1"/>
    </source>
</evidence>
<dbReference type="RefSeq" id="WP_312897854.1">
    <property type="nucleotide sequence ID" value="NZ_BAAALP010000053.1"/>
</dbReference>
<evidence type="ECO:0000256" key="2">
    <source>
        <dbReference type="ARBA" id="ARBA00023015"/>
    </source>
</evidence>
<dbReference type="InterPro" id="IPR039425">
    <property type="entry name" value="RNA_pol_sigma-70-like"/>
</dbReference>
<dbReference type="InterPro" id="IPR013325">
    <property type="entry name" value="RNA_pol_sigma_r2"/>
</dbReference>
<evidence type="ECO:0000256" key="3">
    <source>
        <dbReference type="ARBA" id="ARBA00023082"/>
    </source>
</evidence>
<dbReference type="InterPro" id="IPR013249">
    <property type="entry name" value="RNA_pol_sigma70_r4_t2"/>
</dbReference>
<accession>A0A7W3QKS1</accession>
<dbReference type="Gene3D" id="1.10.10.10">
    <property type="entry name" value="Winged helix-like DNA-binding domain superfamily/Winged helix DNA-binding domain"/>
    <property type="match status" value="1"/>
</dbReference>
<dbReference type="EMBL" id="JACJIA010000002">
    <property type="protein sequence ID" value="MBA8950725.1"/>
    <property type="molecule type" value="Genomic_DNA"/>
</dbReference>
<comment type="caution">
    <text evidence="7">The sequence shown here is derived from an EMBL/GenBank/DDBJ whole genome shotgun (WGS) entry which is preliminary data.</text>
</comment>
<dbReference type="SUPFAM" id="SSF88946">
    <property type="entry name" value="Sigma2 domain of RNA polymerase sigma factors"/>
    <property type="match status" value="1"/>
</dbReference>
<dbReference type="GO" id="GO:0006352">
    <property type="term" value="P:DNA-templated transcription initiation"/>
    <property type="evidence" value="ECO:0007669"/>
    <property type="project" value="InterPro"/>
</dbReference>
<dbReference type="AlphaFoldDB" id="A0A7W3QKS1"/>
<protein>
    <submittedName>
        <fullName evidence="7">RNA polymerase sigma-70 factor (ECF subfamily)</fullName>
    </submittedName>
</protein>
<keyword evidence="4" id="KW-0804">Transcription</keyword>
<feature type="domain" description="RNA polymerase sigma-70 region 2" evidence="5">
    <location>
        <begin position="22"/>
        <end position="90"/>
    </location>
</feature>
<comment type="similarity">
    <text evidence="1">Belongs to the sigma-70 factor family. ECF subfamily.</text>
</comment>
<dbReference type="SUPFAM" id="SSF88659">
    <property type="entry name" value="Sigma3 and sigma4 domains of RNA polymerase sigma factors"/>
    <property type="match status" value="1"/>
</dbReference>
<dbReference type="InterPro" id="IPR007627">
    <property type="entry name" value="RNA_pol_sigma70_r2"/>
</dbReference>